<dbReference type="InterPro" id="IPR010095">
    <property type="entry name" value="Cas12f1-like_TNB"/>
</dbReference>
<name>A0A0H3K5J2_SYNP6</name>
<feature type="compositionally biased region" description="Polar residues" evidence="5">
    <location>
        <begin position="386"/>
        <end position="409"/>
    </location>
</feature>
<keyword evidence="4" id="KW-0233">DNA recombination</keyword>
<accession>A0A0H3K5J2</accession>
<dbReference type="Pfam" id="PF07282">
    <property type="entry name" value="Cas12f1-like_TNB"/>
    <property type="match status" value="1"/>
</dbReference>
<dbReference type="eggNOG" id="COG0675">
    <property type="taxonomic scope" value="Bacteria"/>
</dbReference>
<evidence type="ECO:0000313" key="8">
    <source>
        <dbReference type="EMBL" id="BAD80442.1"/>
    </source>
</evidence>
<feature type="domain" description="Probable transposase IS891/IS1136/IS1341" evidence="6">
    <location>
        <begin position="167"/>
        <end position="287"/>
    </location>
</feature>
<feature type="region of interest" description="Disordered" evidence="5">
    <location>
        <begin position="226"/>
        <end position="246"/>
    </location>
</feature>
<feature type="region of interest" description="Disordered" evidence="5">
    <location>
        <begin position="380"/>
        <end position="422"/>
    </location>
</feature>
<comment type="similarity">
    <text evidence="1">In the C-terminal section; belongs to the transposase 35 family.</text>
</comment>
<proteinExistence type="inferred from homology"/>
<feature type="domain" description="Cas12f1-like TNB" evidence="7">
    <location>
        <begin position="299"/>
        <end position="364"/>
    </location>
</feature>
<dbReference type="GO" id="GO:0003677">
    <property type="term" value="F:DNA binding"/>
    <property type="evidence" value="ECO:0007669"/>
    <property type="project" value="UniProtKB-KW"/>
</dbReference>
<reference evidence="8 9" key="1">
    <citation type="journal article" date="2007" name="Photosyn. Res.">
        <title>Complete nucleotide sequence of the freshwater unicellular cyanobacterium Synechococcus elongatus PCC 6301 chromosome: gene content and organization.</title>
        <authorList>
            <person name="Sugita C."/>
            <person name="Ogata K."/>
            <person name="Shikata M."/>
            <person name="Jikuya H."/>
            <person name="Takano J."/>
            <person name="Furumichi M."/>
            <person name="Kanehisa M."/>
            <person name="Omata T."/>
            <person name="Sugiura M."/>
            <person name="Sugita M."/>
        </authorList>
    </citation>
    <scope>NUCLEOTIDE SEQUENCE [LARGE SCALE GENOMIC DNA]</scope>
    <source>
        <strain evidence="9">ATCC 27144 / PCC 6301 / SAUG 1402/1</strain>
    </source>
</reference>
<dbReference type="GO" id="GO:0006310">
    <property type="term" value="P:DNA recombination"/>
    <property type="evidence" value="ECO:0007669"/>
    <property type="project" value="UniProtKB-KW"/>
</dbReference>
<evidence type="ECO:0000259" key="7">
    <source>
        <dbReference type="Pfam" id="PF07282"/>
    </source>
</evidence>
<protein>
    <submittedName>
        <fullName evidence="8">Transposase</fullName>
    </submittedName>
</protein>
<evidence type="ECO:0000256" key="1">
    <source>
        <dbReference type="ARBA" id="ARBA00008761"/>
    </source>
</evidence>
<dbReference type="InterPro" id="IPR001959">
    <property type="entry name" value="Transposase"/>
</dbReference>
<keyword evidence="3" id="KW-0238">DNA-binding</keyword>
<gene>
    <name evidence="8" type="ordered locus">syc2252_c</name>
</gene>
<organism evidence="8 9">
    <name type="scientific">Synechococcus sp. (strain ATCC 27144 / PCC 6301 / SAUG 1402/1)</name>
    <name type="common">Anacystis nidulans</name>
    <dbReference type="NCBI Taxonomy" id="269084"/>
    <lineage>
        <taxon>Bacteria</taxon>
        <taxon>Bacillati</taxon>
        <taxon>Cyanobacteriota</taxon>
        <taxon>Cyanophyceae</taxon>
        <taxon>Synechococcales</taxon>
        <taxon>Synechococcaceae</taxon>
        <taxon>Synechococcus</taxon>
    </lineage>
</organism>
<keyword evidence="2" id="KW-0815">Transposition</keyword>
<dbReference type="GO" id="GO:0032196">
    <property type="term" value="P:transposition"/>
    <property type="evidence" value="ECO:0007669"/>
    <property type="project" value="UniProtKB-KW"/>
</dbReference>
<evidence type="ECO:0000256" key="2">
    <source>
        <dbReference type="ARBA" id="ARBA00022578"/>
    </source>
</evidence>
<evidence type="ECO:0000256" key="5">
    <source>
        <dbReference type="SAM" id="MobiDB-lite"/>
    </source>
</evidence>
<dbReference type="Pfam" id="PF01385">
    <property type="entry name" value="OrfB_IS605"/>
    <property type="match status" value="1"/>
</dbReference>
<dbReference type="KEGG" id="syc:syc2252_c"/>
<dbReference type="AlphaFoldDB" id="A0A0H3K5J2"/>
<evidence type="ECO:0000256" key="4">
    <source>
        <dbReference type="ARBA" id="ARBA00023172"/>
    </source>
</evidence>
<evidence type="ECO:0000313" key="9">
    <source>
        <dbReference type="Proteomes" id="UP000001175"/>
    </source>
</evidence>
<dbReference type="NCBIfam" id="NF040570">
    <property type="entry name" value="guided_TnpB"/>
    <property type="match status" value="1"/>
</dbReference>
<evidence type="ECO:0000256" key="3">
    <source>
        <dbReference type="ARBA" id="ARBA00023125"/>
    </source>
</evidence>
<dbReference type="RefSeq" id="WP_011244562.1">
    <property type="nucleotide sequence ID" value="NC_006576.1"/>
</dbReference>
<dbReference type="Proteomes" id="UP000001175">
    <property type="component" value="Chromosome"/>
</dbReference>
<sequence>MLIREAKLAGTPEQFAQLDAAIRTAQCVHNRCLRYWRDNAGVSKNDLQKFCAVLAKDAEQPWMGLLNSQARQAAAERTWQSIQSFYRRCKEGAKHKGYPKFKKHSRSVEYKTSGWKLSDDGMSITFTDGFKAGQLELWLDGSARQLILSSKINRVRVVRRADGYYAQFCLDVERQEAGVYSGNVIGLDLGLKYFTKDSNGAEVACPKFFRKGEKRLRRAQRRLSKRFKKGAKPQSKNYHKQRQRMGKVHLKIQRQRKSWAIEQARRVMVSNDIVVYEDLRVPNLVRSRHLAKSIHDAGWTQFTHWLGYYGKLWRKVVVAVNPAYTSQDCSGCGYRVQKSLSTRTHDCPHCGLTICRDQNAALNILKRGLEVVGAEWNNGTAGHAETGSQEQTTGEISTSAEVGQPTSVSAVAEPVRTSREAV</sequence>
<evidence type="ECO:0000259" key="6">
    <source>
        <dbReference type="Pfam" id="PF01385"/>
    </source>
</evidence>
<dbReference type="EMBL" id="AP008231">
    <property type="protein sequence ID" value="BAD80442.1"/>
    <property type="molecule type" value="Genomic_DNA"/>
</dbReference>